<comment type="similarity">
    <text evidence="2">Belongs to the sulfatase family.</text>
</comment>
<proteinExistence type="inferred from homology"/>
<evidence type="ECO:0000259" key="5">
    <source>
        <dbReference type="Pfam" id="PF00884"/>
    </source>
</evidence>
<accession>A0A8J5JR94</accession>
<dbReference type="InterPro" id="IPR017850">
    <property type="entry name" value="Alkaline_phosphatase_core_sf"/>
</dbReference>
<dbReference type="Proteomes" id="UP000747542">
    <property type="component" value="Unassembled WGS sequence"/>
</dbReference>
<dbReference type="SUPFAM" id="SSF53649">
    <property type="entry name" value="Alkaline phosphatase-like"/>
    <property type="match status" value="1"/>
</dbReference>
<evidence type="ECO:0000256" key="4">
    <source>
        <dbReference type="SAM" id="SignalP"/>
    </source>
</evidence>
<protein>
    <submittedName>
        <fullName evidence="6">Arylsulfatase F-like</fullName>
    </submittedName>
</protein>
<comment type="caution">
    <text evidence="6">The sequence shown here is derived from an EMBL/GenBank/DDBJ whole genome shotgun (WGS) entry which is preliminary data.</text>
</comment>
<feature type="domain" description="Sulfatase N-terminal" evidence="5">
    <location>
        <begin position="58"/>
        <end position="95"/>
    </location>
</feature>
<gene>
    <name evidence="6" type="primary">ARSF-L</name>
    <name evidence="6" type="ORF">Hamer_G022523</name>
</gene>
<dbReference type="Gene3D" id="3.40.720.10">
    <property type="entry name" value="Alkaline Phosphatase, subunit A"/>
    <property type="match status" value="2"/>
</dbReference>
<dbReference type="GO" id="GO:0004065">
    <property type="term" value="F:arylsulfatase activity"/>
    <property type="evidence" value="ECO:0007669"/>
    <property type="project" value="TreeGrafter"/>
</dbReference>
<organism evidence="6 7">
    <name type="scientific">Homarus americanus</name>
    <name type="common">American lobster</name>
    <dbReference type="NCBI Taxonomy" id="6706"/>
    <lineage>
        <taxon>Eukaryota</taxon>
        <taxon>Metazoa</taxon>
        <taxon>Ecdysozoa</taxon>
        <taxon>Arthropoda</taxon>
        <taxon>Crustacea</taxon>
        <taxon>Multicrustacea</taxon>
        <taxon>Malacostraca</taxon>
        <taxon>Eumalacostraca</taxon>
        <taxon>Eucarida</taxon>
        <taxon>Decapoda</taxon>
        <taxon>Pleocyemata</taxon>
        <taxon>Astacidea</taxon>
        <taxon>Nephropoidea</taxon>
        <taxon>Nephropidae</taxon>
        <taxon>Homarus</taxon>
    </lineage>
</organism>
<name>A0A8J5JR94_HOMAM</name>
<dbReference type="AlphaFoldDB" id="A0A8J5JR94"/>
<reference evidence="6" key="1">
    <citation type="journal article" date="2021" name="Sci. Adv.">
        <title>The American lobster genome reveals insights on longevity, neural, and immune adaptations.</title>
        <authorList>
            <person name="Polinski J.M."/>
            <person name="Zimin A.V."/>
            <person name="Clark K.F."/>
            <person name="Kohn A.B."/>
            <person name="Sadowski N."/>
            <person name="Timp W."/>
            <person name="Ptitsyn A."/>
            <person name="Khanna P."/>
            <person name="Romanova D.Y."/>
            <person name="Williams P."/>
            <person name="Greenwood S.J."/>
            <person name="Moroz L.L."/>
            <person name="Walt D.R."/>
            <person name="Bodnar A.G."/>
        </authorList>
    </citation>
    <scope>NUCLEOTIDE SEQUENCE</scope>
    <source>
        <strain evidence="6">GMGI-L3</strain>
    </source>
</reference>
<dbReference type="PANTHER" id="PTHR42693">
    <property type="entry name" value="ARYLSULFATASE FAMILY MEMBER"/>
    <property type="match status" value="1"/>
</dbReference>
<dbReference type="InterPro" id="IPR000917">
    <property type="entry name" value="Sulfatase_N"/>
</dbReference>
<feature type="region of interest" description="Disordered" evidence="3">
    <location>
        <begin position="28"/>
        <end position="54"/>
    </location>
</feature>
<feature type="signal peptide" evidence="4">
    <location>
        <begin position="1"/>
        <end position="20"/>
    </location>
</feature>
<evidence type="ECO:0000313" key="6">
    <source>
        <dbReference type="EMBL" id="KAG7159689.1"/>
    </source>
</evidence>
<keyword evidence="4" id="KW-0732">Signal</keyword>
<dbReference type="PANTHER" id="PTHR42693:SF5">
    <property type="entry name" value="ARYLSULFATASE D"/>
    <property type="match status" value="1"/>
</dbReference>
<feature type="non-terminal residue" evidence="6">
    <location>
        <position position="1"/>
    </location>
</feature>
<evidence type="ECO:0000313" key="7">
    <source>
        <dbReference type="Proteomes" id="UP000747542"/>
    </source>
</evidence>
<evidence type="ECO:0000256" key="1">
    <source>
        <dbReference type="ARBA" id="ARBA00001913"/>
    </source>
</evidence>
<evidence type="ECO:0000256" key="3">
    <source>
        <dbReference type="SAM" id="MobiDB-lite"/>
    </source>
</evidence>
<dbReference type="InterPro" id="IPR050738">
    <property type="entry name" value="Sulfatase"/>
</dbReference>
<evidence type="ECO:0000256" key="2">
    <source>
        <dbReference type="ARBA" id="ARBA00008779"/>
    </source>
</evidence>
<sequence length="134" mass="14214">MAVFWGAVGMMMVVVVVVVGSEDGLQQSAQPIGKQEQQQQEEEQQQQKLQQQQQYRRPNVVVLVADDLGIGDLGCYGNTTINTPNIDRLARQGLVGGKGTSGVIGFVAVKVGLPLDEVTLATALTAANYTTAAV</sequence>
<keyword evidence="7" id="KW-1185">Reference proteome</keyword>
<dbReference type="Pfam" id="PF00884">
    <property type="entry name" value="Sulfatase"/>
    <property type="match status" value="1"/>
</dbReference>
<dbReference type="EMBL" id="JAHLQT010032848">
    <property type="protein sequence ID" value="KAG7159689.1"/>
    <property type="molecule type" value="Genomic_DNA"/>
</dbReference>
<feature type="chain" id="PRO_5035287507" evidence="4">
    <location>
        <begin position="21"/>
        <end position="134"/>
    </location>
</feature>
<comment type="cofactor">
    <cofactor evidence="1">
        <name>Ca(2+)</name>
        <dbReference type="ChEBI" id="CHEBI:29108"/>
    </cofactor>
</comment>